<dbReference type="EMBL" id="JAVREY010000052">
    <property type="protein sequence ID" value="MDT0467413.1"/>
    <property type="molecule type" value="Genomic_DNA"/>
</dbReference>
<comment type="caution">
    <text evidence="1">The sequence shown here is derived from an EMBL/GenBank/DDBJ whole genome shotgun (WGS) entry which is preliminary data.</text>
</comment>
<evidence type="ECO:0000313" key="1">
    <source>
        <dbReference type="EMBL" id="MDT0467413.1"/>
    </source>
</evidence>
<evidence type="ECO:0000313" key="2">
    <source>
        <dbReference type="Proteomes" id="UP001183809"/>
    </source>
</evidence>
<proteinExistence type="predicted"/>
<protein>
    <submittedName>
        <fullName evidence="1">Uncharacterized protein</fullName>
    </submittedName>
</protein>
<sequence length="77" mass="7952">MAMGTVMAIGAWSRVGGLALAGVDVLVAEHPDAVREAWRMLPRSVSLVIVTPEAAEVLATGTAEPDACEPLTVVMPP</sequence>
<name>A0ABU2U2L5_9ACTN</name>
<reference evidence="2" key="1">
    <citation type="submission" date="2023-07" db="EMBL/GenBank/DDBJ databases">
        <title>30 novel species of actinomycetes from the DSMZ collection.</title>
        <authorList>
            <person name="Nouioui I."/>
        </authorList>
    </citation>
    <scope>NUCLEOTIDE SEQUENCE [LARGE SCALE GENOMIC DNA]</scope>
    <source>
        <strain evidence="2">DSM 41699</strain>
    </source>
</reference>
<keyword evidence="2" id="KW-1185">Reference proteome</keyword>
<dbReference type="Proteomes" id="UP001183809">
    <property type="component" value="Unassembled WGS sequence"/>
</dbReference>
<gene>
    <name evidence="1" type="ORF">RM764_31200</name>
</gene>
<organism evidence="1 2">
    <name type="scientific">Streptomyces gibsoniae</name>
    <dbReference type="NCBI Taxonomy" id="3075529"/>
    <lineage>
        <taxon>Bacteria</taxon>
        <taxon>Bacillati</taxon>
        <taxon>Actinomycetota</taxon>
        <taxon>Actinomycetes</taxon>
        <taxon>Kitasatosporales</taxon>
        <taxon>Streptomycetaceae</taxon>
        <taxon>Streptomyces</taxon>
    </lineage>
</organism>
<accession>A0ABU2U2L5</accession>
<dbReference type="RefSeq" id="WP_311698872.1">
    <property type="nucleotide sequence ID" value="NZ_JAVREY010000052.1"/>
</dbReference>